<proteinExistence type="predicted"/>
<reference evidence="2 3" key="1">
    <citation type="submission" date="2020-10" db="EMBL/GenBank/DDBJ databases">
        <title>Plant Genome Project.</title>
        <authorList>
            <person name="Zhang R.-G."/>
        </authorList>
    </citation>
    <scope>NUCLEOTIDE SEQUENCE [LARGE SCALE GENOMIC DNA]</scope>
    <source>
        <strain evidence="2">FAFU-HL-1</strain>
        <tissue evidence="2">Leaf</tissue>
    </source>
</reference>
<sequence>MRGGKVKVRPFGIPPPYPQPDFHPPPVPAPPPPGYQSYFHEEPAPPPLPPPSNAYHARHDHGGSSGCCSFLRGWQALSQVNVNVQLNIFFCKTLRNRVSII</sequence>
<feature type="compositionally biased region" description="Pro residues" evidence="1">
    <location>
        <begin position="12"/>
        <end position="34"/>
    </location>
</feature>
<organism evidence="2 3">
    <name type="scientific">Salix dunnii</name>
    <dbReference type="NCBI Taxonomy" id="1413687"/>
    <lineage>
        <taxon>Eukaryota</taxon>
        <taxon>Viridiplantae</taxon>
        <taxon>Streptophyta</taxon>
        <taxon>Embryophyta</taxon>
        <taxon>Tracheophyta</taxon>
        <taxon>Spermatophyta</taxon>
        <taxon>Magnoliopsida</taxon>
        <taxon>eudicotyledons</taxon>
        <taxon>Gunneridae</taxon>
        <taxon>Pentapetalae</taxon>
        <taxon>rosids</taxon>
        <taxon>fabids</taxon>
        <taxon>Malpighiales</taxon>
        <taxon>Salicaceae</taxon>
        <taxon>Saliceae</taxon>
        <taxon>Salix</taxon>
    </lineage>
</organism>
<dbReference type="AlphaFoldDB" id="A0A835TE05"/>
<keyword evidence="3" id="KW-1185">Reference proteome</keyword>
<name>A0A835TE05_9ROSI</name>
<evidence type="ECO:0000313" key="2">
    <source>
        <dbReference type="EMBL" id="KAF9686131.1"/>
    </source>
</evidence>
<accession>A0A835TE05</accession>
<gene>
    <name evidence="2" type="ORF">SADUNF_Sadunf03G0126400</name>
</gene>
<feature type="region of interest" description="Disordered" evidence="1">
    <location>
        <begin position="1"/>
        <end position="64"/>
    </location>
</feature>
<dbReference type="EMBL" id="JADGMS010000003">
    <property type="protein sequence ID" value="KAF9686131.1"/>
    <property type="molecule type" value="Genomic_DNA"/>
</dbReference>
<protein>
    <submittedName>
        <fullName evidence="2">Uncharacterized protein</fullName>
    </submittedName>
</protein>
<dbReference type="Proteomes" id="UP000657918">
    <property type="component" value="Unassembled WGS sequence"/>
</dbReference>
<comment type="caution">
    <text evidence="2">The sequence shown here is derived from an EMBL/GenBank/DDBJ whole genome shotgun (WGS) entry which is preliminary data.</text>
</comment>
<evidence type="ECO:0000256" key="1">
    <source>
        <dbReference type="SAM" id="MobiDB-lite"/>
    </source>
</evidence>
<evidence type="ECO:0000313" key="3">
    <source>
        <dbReference type="Proteomes" id="UP000657918"/>
    </source>
</evidence>